<name>A0A8X6R2D5_NEPPI</name>
<comment type="caution">
    <text evidence="1">The sequence shown here is derived from an EMBL/GenBank/DDBJ whole genome shotgun (WGS) entry which is preliminary data.</text>
</comment>
<protein>
    <submittedName>
        <fullName evidence="1">Integrase catalytic domain-containing protein</fullName>
    </submittedName>
</protein>
<dbReference type="EMBL" id="BMAW01038940">
    <property type="protein sequence ID" value="GFU53822.1"/>
    <property type="molecule type" value="Genomic_DNA"/>
</dbReference>
<dbReference type="PANTHER" id="PTHR22955">
    <property type="entry name" value="RETROTRANSPOSON"/>
    <property type="match status" value="1"/>
</dbReference>
<dbReference type="PANTHER" id="PTHR22955:SF77">
    <property type="entry name" value="ASPARTIC PUTATIVE DOMAIN-CONTAINING PROTEIN-RELATED"/>
    <property type="match status" value="1"/>
</dbReference>
<sequence>MPTLITSRLAKYLTKLFPKIRRVFLSSNLIIVLHWIKGSAHNWKTFVANRVMEIQEYVDPLDWRRCDGKINPADLIERGSPAEELLNSSYIPLKP</sequence>
<evidence type="ECO:0000313" key="1">
    <source>
        <dbReference type="EMBL" id="GFU53822.1"/>
    </source>
</evidence>
<reference evidence="1" key="1">
    <citation type="submission" date="2020-08" db="EMBL/GenBank/DDBJ databases">
        <title>Multicomponent nature underlies the extraordinary mechanical properties of spider dragline silk.</title>
        <authorList>
            <person name="Kono N."/>
            <person name="Nakamura H."/>
            <person name="Mori M."/>
            <person name="Yoshida Y."/>
            <person name="Ohtoshi R."/>
            <person name="Malay A.D."/>
            <person name="Moran D.A.P."/>
            <person name="Tomita M."/>
            <person name="Numata K."/>
            <person name="Arakawa K."/>
        </authorList>
    </citation>
    <scope>NUCLEOTIDE SEQUENCE</scope>
</reference>
<evidence type="ECO:0000313" key="2">
    <source>
        <dbReference type="Proteomes" id="UP000887013"/>
    </source>
</evidence>
<proteinExistence type="predicted"/>
<dbReference type="AlphaFoldDB" id="A0A8X6R2D5"/>
<dbReference type="OrthoDB" id="6435410at2759"/>
<dbReference type="Proteomes" id="UP000887013">
    <property type="component" value="Unassembled WGS sequence"/>
</dbReference>
<organism evidence="1 2">
    <name type="scientific">Nephila pilipes</name>
    <name type="common">Giant wood spider</name>
    <name type="synonym">Nephila maculata</name>
    <dbReference type="NCBI Taxonomy" id="299642"/>
    <lineage>
        <taxon>Eukaryota</taxon>
        <taxon>Metazoa</taxon>
        <taxon>Ecdysozoa</taxon>
        <taxon>Arthropoda</taxon>
        <taxon>Chelicerata</taxon>
        <taxon>Arachnida</taxon>
        <taxon>Araneae</taxon>
        <taxon>Araneomorphae</taxon>
        <taxon>Entelegynae</taxon>
        <taxon>Araneoidea</taxon>
        <taxon>Nephilidae</taxon>
        <taxon>Nephila</taxon>
    </lineage>
</organism>
<keyword evidence="2" id="KW-1185">Reference proteome</keyword>
<accession>A0A8X6R2D5</accession>
<gene>
    <name evidence="1" type="primary">AVEN_160404_1</name>
    <name evidence="1" type="ORF">NPIL_558361</name>
</gene>